<keyword evidence="8" id="KW-1185">Reference proteome</keyword>
<evidence type="ECO:0000256" key="4">
    <source>
        <dbReference type="ARBA" id="ARBA00022833"/>
    </source>
</evidence>
<evidence type="ECO:0000313" key="7">
    <source>
        <dbReference type="EMBL" id="KAK1303949.1"/>
    </source>
</evidence>
<dbReference type="InterPro" id="IPR001965">
    <property type="entry name" value="Znf_PHD"/>
</dbReference>
<feature type="compositionally biased region" description="Polar residues" evidence="5">
    <location>
        <begin position="25"/>
        <end position="34"/>
    </location>
</feature>
<gene>
    <name evidence="7" type="ORF">QJS10_CPB11g02209</name>
</gene>
<reference evidence="7" key="2">
    <citation type="submission" date="2023-06" db="EMBL/GenBank/DDBJ databases">
        <authorList>
            <person name="Ma L."/>
            <person name="Liu K.-W."/>
            <person name="Li Z."/>
            <person name="Hsiao Y.-Y."/>
            <person name="Qi Y."/>
            <person name="Fu T."/>
            <person name="Tang G."/>
            <person name="Zhang D."/>
            <person name="Sun W.-H."/>
            <person name="Liu D.-K."/>
            <person name="Li Y."/>
            <person name="Chen G.-Z."/>
            <person name="Liu X.-D."/>
            <person name="Liao X.-Y."/>
            <person name="Jiang Y.-T."/>
            <person name="Yu X."/>
            <person name="Hao Y."/>
            <person name="Huang J."/>
            <person name="Zhao X.-W."/>
            <person name="Ke S."/>
            <person name="Chen Y.-Y."/>
            <person name="Wu W.-L."/>
            <person name="Hsu J.-L."/>
            <person name="Lin Y.-F."/>
            <person name="Huang M.-D."/>
            <person name="Li C.-Y."/>
            <person name="Huang L."/>
            <person name="Wang Z.-W."/>
            <person name="Zhao X."/>
            <person name="Zhong W.-Y."/>
            <person name="Peng D.-H."/>
            <person name="Ahmad S."/>
            <person name="Lan S."/>
            <person name="Zhang J.-S."/>
            <person name="Tsai W.-C."/>
            <person name="Van De Peer Y."/>
            <person name="Liu Z.-J."/>
        </authorList>
    </citation>
    <scope>NUCLEOTIDE SEQUENCE</scope>
    <source>
        <strain evidence="7">CP</strain>
        <tissue evidence="7">Leaves</tissue>
    </source>
</reference>
<dbReference type="Pfam" id="PF03107">
    <property type="entry name" value="C1_2"/>
    <property type="match status" value="1"/>
</dbReference>
<organism evidence="7 8">
    <name type="scientific">Acorus calamus</name>
    <name type="common">Sweet flag</name>
    <dbReference type="NCBI Taxonomy" id="4465"/>
    <lineage>
        <taxon>Eukaryota</taxon>
        <taxon>Viridiplantae</taxon>
        <taxon>Streptophyta</taxon>
        <taxon>Embryophyta</taxon>
        <taxon>Tracheophyta</taxon>
        <taxon>Spermatophyta</taxon>
        <taxon>Magnoliopsida</taxon>
        <taxon>Liliopsida</taxon>
        <taxon>Acoraceae</taxon>
        <taxon>Acorus</taxon>
    </lineage>
</organism>
<evidence type="ECO:0000259" key="6">
    <source>
        <dbReference type="SMART" id="SM00249"/>
    </source>
</evidence>
<name>A0AAV9DRY2_ACOCL</name>
<dbReference type="SMART" id="SM00249">
    <property type="entry name" value="PHD"/>
    <property type="match status" value="1"/>
</dbReference>
<dbReference type="InterPro" id="IPR004146">
    <property type="entry name" value="DC1"/>
</dbReference>
<evidence type="ECO:0000256" key="3">
    <source>
        <dbReference type="ARBA" id="ARBA00022771"/>
    </source>
</evidence>
<accession>A0AAV9DRY2</accession>
<evidence type="ECO:0000256" key="1">
    <source>
        <dbReference type="ARBA" id="ARBA00022723"/>
    </source>
</evidence>
<protein>
    <recommendedName>
        <fullName evidence="6">Zinc finger PHD-type domain-containing protein</fullName>
    </recommendedName>
</protein>
<dbReference type="Proteomes" id="UP001180020">
    <property type="component" value="Unassembled WGS sequence"/>
</dbReference>
<feature type="compositionally biased region" description="Basic residues" evidence="5">
    <location>
        <begin position="1"/>
        <end position="12"/>
    </location>
</feature>
<dbReference type="EMBL" id="JAUJYO010000011">
    <property type="protein sequence ID" value="KAK1303949.1"/>
    <property type="molecule type" value="Genomic_DNA"/>
</dbReference>
<dbReference type="GO" id="GO:0008270">
    <property type="term" value="F:zinc ion binding"/>
    <property type="evidence" value="ECO:0007669"/>
    <property type="project" value="UniProtKB-KW"/>
</dbReference>
<dbReference type="SUPFAM" id="SSF57889">
    <property type="entry name" value="Cysteine-rich domain"/>
    <property type="match status" value="1"/>
</dbReference>
<feature type="region of interest" description="Disordered" evidence="5">
    <location>
        <begin position="1"/>
        <end position="34"/>
    </location>
</feature>
<dbReference type="InterPro" id="IPR046349">
    <property type="entry name" value="C1-like_sf"/>
</dbReference>
<keyword evidence="2" id="KW-0677">Repeat</keyword>
<dbReference type="InterPro" id="IPR013083">
    <property type="entry name" value="Znf_RING/FYVE/PHD"/>
</dbReference>
<proteinExistence type="predicted"/>
<evidence type="ECO:0000256" key="2">
    <source>
        <dbReference type="ARBA" id="ARBA00022737"/>
    </source>
</evidence>
<comment type="caution">
    <text evidence="7">The sequence shown here is derived from an EMBL/GenBank/DDBJ whole genome shotgun (WGS) entry which is preliminary data.</text>
</comment>
<evidence type="ECO:0000256" key="5">
    <source>
        <dbReference type="SAM" id="MobiDB-lite"/>
    </source>
</evidence>
<dbReference type="Gene3D" id="3.30.40.10">
    <property type="entry name" value="Zinc/RING finger domain, C3HC4 (zinc finger)"/>
    <property type="match status" value="1"/>
</dbReference>
<dbReference type="PANTHER" id="PTHR46288:SF80">
    <property type="entry name" value="CYSTEINE_HISTIDINE-RICH C1 DOMAIN FAMILY PROTEIN"/>
    <property type="match status" value="1"/>
</dbReference>
<dbReference type="AlphaFoldDB" id="A0AAV9DRY2"/>
<keyword evidence="3" id="KW-0863">Zinc-finger</keyword>
<keyword evidence="1" id="KW-0479">Metal-binding</keyword>
<feature type="domain" description="Zinc finger PHD-type" evidence="6">
    <location>
        <begin position="41"/>
        <end position="103"/>
    </location>
</feature>
<keyword evidence="4" id="KW-0862">Zinc</keyword>
<sequence length="117" mass="12939">MKIKDKKQKLRTVSRLEEPCPHPELTNQSHPKTPDNNDAPLCAICNHNVSGLTYTCTTCNFHLHYSCARIPQRIRHLADPDHILTLHANPVYPNGKFQCNACGGHGGVSVSTAKTVN</sequence>
<reference evidence="7" key="1">
    <citation type="journal article" date="2023" name="Nat. Commun.">
        <title>Diploid and tetraploid genomes of Acorus and the evolution of monocots.</title>
        <authorList>
            <person name="Ma L."/>
            <person name="Liu K.W."/>
            <person name="Li Z."/>
            <person name="Hsiao Y.Y."/>
            <person name="Qi Y."/>
            <person name="Fu T."/>
            <person name="Tang G.D."/>
            <person name="Zhang D."/>
            <person name="Sun W.H."/>
            <person name="Liu D.K."/>
            <person name="Li Y."/>
            <person name="Chen G.Z."/>
            <person name="Liu X.D."/>
            <person name="Liao X.Y."/>
            <person name="Jiang Y.T."/>
            <person name="Yu X."/>
            <person name="Hao Y."/>
            <person name="Huang J."/>
            <person name="Zhao X.W."/>
            <person name="Ke S."/>
            <person name="Chen Y.Y."/>
            <person name="Wu W.L."/>
            <person name="Hsu J.L."/>
            <person name="Lin Y.F."/>
            <person name="Huang M.D."/>
            <person name="Li C.Y."/>
            <person name="Huang L."/>
            <person name="Wang Z.W."/>
            <person name="Zhao X."/>
            <person name="Zhong W.Y."/>
            <person name="Peng D.H."/>
            <person name="Ahmad S."/>
            <person name="Lan S."/>
            <person name="Zhang J.S."/>
            <person name="Tsai W.C."/>
            <person name="Van de Peer Y."/>
            <person name="Liu Z.J."/>
        </authorList>
    </citation>
    <scope>NUCLEOTIDE SEQUENCE</scope>
    <source>
        <strain evidence="7">CP</strain>
    </source>
</reference>
<evidence type="ECO:0000313" key="8">
    <source>
        <dbReference type="Proteomes" id="UP001180020"/>
    </source>
</evidence>
<dbReference type="PANTHER" id="PTHR46288">
    <property type="entry name" value="PHORBOL-ESTER/DAG-TYPE DOMAIN-CONTAINING PROTEIN"/>
    <property type="match status" value="1"/>
</dbReference>